<dbReference type="RefSeq" id="WP_027272245.1">
    <property type="nucleotide sequence ID" value="NZ_CAAAJE010000036.1"/>
</dbReference>
<gene>
    <name evidence="2" type="ORF">Lsai_1991</name>
</gene>
<organism evidence="2 3">
    <name type="scientific">Legionella sainthelensi</name>
    <dbReference type="NCBI Taxonomy" id="28087"/>
    <lineage>
        <taxon>Bacteria</taxon>
        <taxon>Pseudomonadati</taxon>
        <taxon>Pseudomonadota</taxon>
        <taxon>Gammaproteobacteria</taxon>
        <taxon>Legionellales</taxon>
        <taxon>Legionellaceae</taxon>
        <taxon>Legionella</taxon>
    </lineage>
</organism>
<dbReference type="OrthoDB" id="5651366at2"/>
<dbReference type="Proteomes" id="UP000054621">
    <property type="component" value="Unassembled WGS sequence"/>
</dbReference>
<dbReference type="AlphaFoldDB" id="A0A0W0YHE3"/>
<proteinExistence type="predicted"/>
<evidence type="ECO:0000313" key="2">
    <source>
        <dbReference type="EMBL" id="KTD56274.1"/>
    </source>
</evidence>
<dbReference type="PATRIC" id="fig|28087.4.peg.2151"/>
<accession>A0A0W0YHE3</accession>
<comment type="caution">
    <text evidence="2">The sequence shown here is derived from an EMBL/GenBank/DDBJ whole genome shotgun (WGS) entry which is preliminary data.</text>
</comment>
<evidence type="ECO:0000256" key="1">
    <source>
        <dbReference type="SAM" id="MobiDB-lite"/>
    </source>
</evidence>
<feature type="region of interest" description="Disordered" evidence="1">
    <location>
        <begin position="495"/>
        <end position="517"/>
    </location>
</feature>
<reference evidence="2 3" key="1">
    <citation type="submission" date="2015-11" db="EMBL/GenBank/DDBJ databases">
        <title>Genomic analysis of 38 Legionella species identifies large and diverse effector repertoires.</title>
        <authorList>
            <person name="Burstein D."/>
            <person name="Amaro F."/>
            <person name="Zusman T."/>
            <person name="Lifshitz Z."/>
            <person name="Cohen O."/>
            <person name="Gilbert J.A."/>
            <person name="Pupko T."/>
            <person name="Shuman H.A."/>
            <person name="Segal G."/>
        </authorList>
    </citation>
    <scope>NUCLEOTIDE SEQUENCE [LARGE SCALE GENOMIC DNA]</scope>
    <source>
        <strain evidence="2 3">Mt.St.Helens-4</strain>
    </source>
</reference>
<sequence length="517" mass="59874">MTSNDQNKYKFEAEIFADPAKVYRRLKERLDKDGPLASMPEFEEVVQELIQTLNHPFIQDLINHDITSNSALSGALENQYSQVLLALRHVALEVELDEKEIKAGYPHRPPTTGRYPYQPTLEAISKAMDFFDTVERIAHNHNNPLYHADRYTHYELSMKHKDGIIVIPSSRVLSLEDLISLRAYPTLAFTGMSTKTIFADGYYNTPKDFWVHDVNHNRRMISFDDRYCELHNCSREEAYQRFATTIKEIILPSIKIDDNMSKQEINKRSIMKALYFEFLHESALSPDKDTLKKAFSFKAGDPSPFEIMIKNKPQNIETLRMKNNNLRSGIFGSGQNIDSRNTRVKYFYDNVTPNFIASLYNKLTTSFYDNKYYWATDLPPLEERTPELIADAALTVMELFGIDPKELNLDREKLMHIARNRDENGKTIGRIESYPHLELKRPALKREIVEDVILSERKKQLSALKSKDTFFKDDTVVGKLDENAKNWRETLKKLTSPDDSDIADEITLSSDSNKKPY</sequence>
<name>A0A0W0YHE3_9GAMM</name>
<dbReference type="EMBL" id="LNYV01000033">
    <property type="protein sequence ID" value="KTD56274.1"/>
    <property type="molecule type" value="Genomic_DNA"/>
</dbReference>
<protein>
    <submittedName>
        <fullName evidence="2">Uncharacterized protein</fullName>
    </submittedName>
</protein>
<evidence type="ECO:0000313" key="3">
    <source>
        <dbReference type="Proteomes" id="UP000054621"/>
    </source>
</evidence>